<dbReference type="SUPFAM" id="SSF109854">
    <property type="entry name" value="DinB/YfiT-like putative metalloenzymes"/>
    <property type="match status" value="1"/>
</dbReference>
<dbReference type="EMBL" id="JAUCGR010000004">
    <property type="protein sequence ID" value="MDM7832532.1"/>
    <property type="molecule type" value="Genomic_DNA"/>
</dbReference>
<sequence length="218" mass="23822">MTPEDLLGGDARLLERASHLTEAEAHAPVALPGWTRAHVLTHLGDLSAAFARQARYAQRGERIDVYDGGRPGRDASIEAGAARPLPEILDGLRAGFTALEEAWSDLSDEDWSLPCAYRDLDLHATRLCWWRELEVHWVDLEVGRTPADWSFATSGHLVDWLRVRIPVPAVLTATDSGRTWGESGTPVEGPQHALAAWLAGRSSGDDLTGALPLLDPWP</sequence>
<dbReference type="RefSeq" id="WP_289448034.1">
    <property type="nucleotide sequence ID" value="NZ_JAUCGR010000004.1"/>
</dbReference>
<keyword evidence="2" id="KW-0413">Isomerase</keyword>
<dbReference type="SUPFAM" id="SSF55718">
    <property type="entry name" value="SCP-like"/>
    <property type="match status" value="1"/>
</dbReference>
<dbReference type="InterPro" id="IPR036527">
    <property type="entry name" value="SCP2_sterol-bd_dom_sf"/>
</dbReference>
<dbReference type="InterPro" id="IPR034660">
    <property type="entry name" value="DinB/YfiT-like"/>
</dbReference>
<accession>A0ABT7SA81</accession>
<gene>
    <name evidence="2" type="ORF">QRT05_14415</name>
</gene>
<organism evidence="2 3">
    <name type="scientific">Cellulomonas edaphi</name>
    <dbReference type="NCBI Taxonomy" id="3053468"/>
    <lineage>
        <taxon>Bacteria</taxon>
        <taxon>Bacillati</taxon>
        <taxon>Actinomycetota</taxon>
        <taxon>Actinomycetes</taxon>
        <taxon>Micrococcales</taxon>
        <taxon>Cellulomonadaceae</taxon>
        <taxon>Cellulomonas</taxon>
    </lineage>
</organism>
<name>A0ABT7SA81_9CELL</name>
<keyword evidence="3" id="KW-1185">Reference proteome</keyword>
<evidence type="ECO:0000313" key="3">
    <source>
        <dbReference type="Proteomes" id="UP001321453"/>
    </source>
</evidence>
<comment type="caution">
    <text evidence="2">The sequence shown here is derived from an EMBL/GenBank/DDBJ whole genome shotgun (WGS) entry which is preliminary data.</text>
</comment>
<protein>
    <submittedName>
        <fullName evidence="2">Maleylpyruvate isomerase family mycothiol-dependent enzyme</fullName>
    </submittedName>
</protein>
<dbReference type="InterPro" id="IPR017517">
    <property type="entry name" value="Maleyloyr_isom"/>
</dbReference>
<dbReference type="NCBIfam" id="TIGR03083">
    <property type="entry name" value="maleylpyruvate isomerase family mycothiol-dependent enzyme"/>
    <property type="match status" value="1"/>
</dbReference>
<proteinExistence type="predicted"/>
<evidence type="ECO:0000313" key="2">
    <source>
        <dbReference type="EMBL" id="MDM7832532.1"/>
    </source>
</evidence>
<dbReference type="Proteomes" id="UP001321453">
    <property type="component" value="Unassembled WGS sequence"/>
</dbReference>
<reference evidence="2 3" key="1">
    <citation type="submission" date="2023-06" db="EMBL/GenBank/DDBJ databases">
        <title>Cellulomonas sp. MW9 Whole genome sequence.</title>
        <authorList>
            <person name="Park S."/>
        </authorList>
    </citation>
    <scope>NUCLEOTIDE SEQUENCE [LARGE SCALE GENOMIC DNA]</scope>
    <source>
        <strain evidence="2 3">MW9</strain>
    </source>
</reference>
<feature type="domain" description="Mycothiol-dependent maleylpyruvate isomerase metal-binding" evidence="1">
    <location>
        <begin position="10"/>
        <end position="141"/>
    </location>
</feature>
<dbReference type="Pfam" id="PF11716">
    <property type="entry name" value="MDMPI_N"/>
    <property type="match status" value="1"/>
</dbReference>
<dbReference type="GO" id="GO:0016853">
    <property type="term" value="F:isomerase activity"/>
    <property type="evidence" value="ECO:0007669"/>
    <property type="project" value="UniProtKB-KW"/>
</dbReference>
<evidence type="ECO:0000259" key="1">
    <source>
        <dbReference type="Pfam" id="PF11716"/>
    </source>
</evidence>
<dbReference type="InterPro" id="IPR024344">
    <property type="entry name" value="MDMPI_metal-binding"/>
</dbReference>
<dbReference type="Gene3D" id="1.20.120.450">
    <property type="entry name" value="dinb family like domain"/>
    <property type="match status" value="1"/>
</dbReference>